<protein>
    <submittedName>
        <fullName evidence="3">Metallo-beta-lactamase family protein</fullName>
    </submittedName>
</protein>
<keyword evidence="4" id="KW-1185">Reference proteome</keyword>
<dbReference type="Proteomes" id="UP000063234">
    <property type="component" value="Chromosome"/>
</dbReference>
<dbReference type="SUPFAM" id="SSF52821">
    <property type="entry name" value="Rhodanese/Cell cycle control phosphatase"/>
    <property type="match status" value="2"/>
</dbReference>
<feature type="domain" description="Rhodanese" evidence="2">
    <location>
        <begin position="266"/>
        <end position="354"/>
    </location>
</feature>
<dbReference type="PROSITE" id="PS50206">
    <property type="entry name" value="RHODANESE_3"/>
    <property type="match status" value="2"/>
</dbReference>
<dbReference type="AlphaFoldDB" id="A0A0S3QSB5"/>
<dbReference type="InterPro" id="IPR051682">
    <property type="entry name" value="Mito_Persulfide_Diox"/>
</dbReference>
<dbReference type="PANTHER" id="PTHR43084">
    <property type="entry name" value="PERSULFIDE DIOXYGENASE ETHE1"/>
    <property type="match status" value="1"/>
</dbReference>
<organism evidence="3 4">
    <name type="scientific">Thermosulfidibacter takaii (strain DSM 17441 / JCM 13301 / NBRC 103674 / ABI70S6)</name>
    <dbReference type="NCBI Taxonomy" id="1298851"/>
    <lineage>
        <taxon>Bacteria</taxon>
        <taxon>Pseudomonadati</taxon>
        <taxon>Thermosulfidibacterota</taxon>
        <taxon>Thermosulfidibacteria</taxon>
        <taxon>Thermosulfidibacterales</taxon>
        <taxon>Thermosulfidibacteraceae</taxon>
    </lineage>
</organism>
<dbReference type="GO" id="GO:0050313">
    <property type="term" value="F:sulfur dioxygenase activity"/>
    <property type="evidence" value="ECO:0007669"/>
    <property type="project" value="InterPro"/>
</dbReference>
<dbReference type="KEGG" id="ttk:TST_0416"/>
<gene>
    <name evidence="3" type="ORF">TST_0416</name>
</gene>
<dbReference type="STRING" id="1298851.TST_0416"/>
<sequence>MKEGFMEIKFFYSKGISHYSYVVLTQKGLVVIDPKRDVEDYLKVSRETGLPIKYILLTHCHADFIAGHIRLAELTGAKIIAGKGMSAGYELQELAEGDVIELGEAKFVVMETPGHTPEHVSYVVYDKDVSESEPLAVFTGDSLFAGDVGRPDLFGPEMQEQLTASLFETVQKHKGLPDGILVYPAHGAGSFCGKRISNRCPTSLGYEKKINPLYGIETLEEFKTVLFASMPTPPAYYFKISKRNRTGEGLEKTMPALQGVGVKDLLNFDGIIVDLRDQTCFASMFIPGSLNIASDIHFAIGVGFVVDPDDNIVLVGDGVEDVYLTLYRMGYDNVRGFLFGGIEAWRNAALPVKSFKYIDPKLCYDLVQKGEAVLVDVRSESEFASERVPFAVNMPLASLKERMGELPKDKLIVLQCGHGCRGSLAASILEKEGFDNVANLAGGLIAWKSRNLPVDNK</sequence>
<dbReference type="PATRIC" id="fig|1298851.3.peg.427"/>
<dbReference type="GO" id="GO:0070813">
    <property type="term" value="P:hydrogen sulfide metabolic process"/>
    <property type="evidence" value="ECO:0007669"/>
    <property type="project" value="TreeGrafter"/>
</dbReference>
<dbReference type="Gene3D" id="3.60.15.10">
    <property type="entry name" value="Ribonuclease Z/Hydroxyacylglutathione hydrolase-like"/>
    <property type="match status" value="1"/>
</dbReference>
<evidence type="ECO:0000313" key="4">
    <source>
        <dbReference type="Proteomes" id="UP000063234"/>
    </source>
</evidence>
<dbReference type="InterPro" id="IPR036866">
    <property type="entry name" value="RibonucZ/Hydroxyglut_hydro"/>
</dbReference>
<keyword evidence="1" id="KW-0479">Metal-binding</keyword>
<dbReference type="PANTHER" id="PTHR43084:SF1">
    <property type="entry name" value="PERSULFIDE DIOXYGENASE ETHE1, MITOCHONDRIAL"/>
    <property type="match status" value="1"/>
</dbReference>
<dbReference type="SUPFAM" id="SSF56281">
    <property type="entry name" value="Metallo-hydrolase/oxidoreductase"/>
    <property type="match status" value="1"/>
</dbReference>
<dbReference type="EMBL" id="AP013035">
    <property type="protein sequence ID" value="BAT71224.1"/>
    <property type="molecule type" value="Genomic_DNA"/>
</dbReference>
<accession>A0A0S3QSB5</accession>
<dbReference type="SMART" id="SM00849">
    <property type="entry name" value="Lactamase_B"/>
    <property type="match status" value="1"/>
</dbReference>
<dbReference type="Pfam" id="PF00581">
    <property type="entry name" value="Rhodanese"/>
    <property type="match status" value="2"/>
</dbReference>
<dbReference type="GO" id="GO:0006749">
    <property type="term" value="P:glutathione metabolic process"/>
    <property type="evidence" value="ECO:0007669"/>
    <property type="project" value="InterPro"/>
</dbReference>
<proteinExistence type="predicted"/>
<feature type="domain" description="Rhodanese" evidence="2">
    <location>
        <begin position="368"/>
        <end position="456"/>
    </location>
</feature>
<dbReference type="InterPro" id="IPR001763">
    <property type="entry name" value="Rhodanese-like_dom"/>
</dbReference>
<dbReference type="GO" id="GO:0046872">
    <property type="term" value="F:metal ion binding"/>
    <property type="evidence" value="ECO:0007669"/>
    <property type="project" value="UniProtKB-KW"/>
</dbReference>
<evidence type="ECO:0000259" key="2">
    <source>
        <dbReference type="PROSITE" id="PS50206"/>
    </source>
</evidence>
<evidence type="ECO:0000256" key="1">
    <source>
        <dbReference type="ARBA" id="ARBA00022723"/>
    </source>
</evidence>
<dbReference type="InterPro" id="IPR044528">
    <property type="entry name" value="POD-like_MBL-fold"/>
</dbReference>
<dbReference type="CDD" id="cd07724">
    <property type="entry name" value="POD-like_MBL-fold"/>
    <property type="match status" value="1"/>
</dbReference>
<dbReference type="CDD" id="cd00158">
    <property type="entry name" value="RHOD"/>
    <property type="match status" value="2"/>
</dbReference>
<dbReference type="InterPro" id="IPR001279">
    <property type="entry name" value="Metallo-B-lactamas"/>
</dbReference>
<evidence type="ECO:0000313" key="3">
    <source>
        <dbReference type="EMBL" id="BAT71224.1"/>
    </source>
</evidence>
<reference evidence="4" key="1">
    <citation type="journal article" date="2018" name="Science">
        <title>A primordial and reversible TCA cycle in a facultatively chemolithoautotrophic thermophile.</title>
        <authorList>
            <person name="Nunoura T."/>
            <person name="Chikaraishi Y."/>
            <person name="Izaki R."/>
            <person name="Suwa T."/>
            <person name="Sato T."/>
            <person name="Harada T."/>
            <person name="Mori K."/>
            <person name="Kato Y."/>
            <person name="Miyazaki M."/>
            <person name="Shimamura S."/>
            <person name="Yanagawa K."/>
            <person name="Shuto A."/>
            <person name="Ohkouchi N."/>
            <person name="Fujita N."/>
            <person name="Takaki Y."/>
            <person name="Atomi H."/>
            <person name="Takai K."/>
        </authorList>
    </citation>
    <scope>NUCLEOTIDE SEQUENCE [LARGE SCALE GENOMIC DNA]</scope>
    <source>
        <strain evidence="4">DSM 17441 / JCM 13301 / NBRC 103674 / ABI70S6</strain>
    </source>
</reference>
<name>A0A0S3QSB5_THET7</name>
<dbReference type="FunFam" id="3.60.15.10:FF:000030">
    <property type="entry name" value="Metallo-beta-lactamase family protein"/>
    <property type="match status" value="1"/>
</dbReference>
<dbReference type="InterPro" id="IPR036873">
    <property type="entry name" value="Rhodanese-like_dom_sf"/>
</dbReference>
<dbReference type="Gene3D" id="3.40.250.10">
    <property type="entry name" value="Rhodanese-like domain"/>
    <property type="match status" value="2"/>
</dbReference>
<dbReference type="Pfam" id="PF00753">
    <property type="entry name" value="Lactamase_B"/>
    <property type="match status" value="1"/>
</dbReference>
<dbReference type="SMART" id="SM00450">
    <property type="entry name" value="RHOD"/>
    <property type="match status" value="2"/>
</dbReference>